<feature type="non-terminal residue" evidence="1">
    <location>
        <position position="1"/>
    </location>
</feature>
<name>W2N6E5_PHYNI</name>
<sequence length="41" mass="4373">IALDADKTENTRKKALAVLSLFLAANFSNHTNIGQSPACID</sequence>
<evidence type="ECO:0000313" key="1">
    <source>
        <dbReference type="EMBL" id="ETM44161.1"/>
    </source>
</evidence>
<reference evidence="1" key="1">
    <citation type="submission" date="2013-11" db="EMBL/GenBank/DDBJ databases">
        <title>The Genome Sequence of Phytophthora parasitica IAC_01/95.</title>
        <authorList>
            <consortium name="The Broad Institute Genomics Platform"/>
            <person name="Russ C."/>
            <person name="Tyler B."/>
            <person name="Panabieres F."/>
            <person name="Shan W."/>
            <person name="Tripathy S."/>
            <person name="Grunwald N."/>
            <person name="Machado M."/>
            <person name="Johnson C.S."/>
            <person name="Arredondo F."/>
            <person name="Hong C."/>
            <person name="Coffey M."/>
            <person name="Young S.K."/>
            <person name="Zeng Q."/>
            <person name="Gargeya S."/>
            <person name="Fitzgerald M."/>
            <person name="Abouelleil A."/>
            <person name="Alvarado L."/>
            <person name="Chapman S.B."/>
            <person name="Gainer-Dewar J."/>
            <person name="Goldberg J."/>
            <person name="Griggs A."/>
            <person name="Gujja S."/>
            <person name="Hansen M."/>
            <person name="Howarth C."/>
            <person name="Imamovic A."/>
            <person name="Ireland A."/>
            <person name="Larimer J."/>
            <person name="McCowan C."/>
            <person name="Murphy C."/>
            <person name="Pearson M."/>
            <person name="Poon T.W."/>
            <person name="Priest M."/>
            <person name="Roberts A."/>
            <person name="Saif S."/>
            <person name="Shea T."/>
            <person name="Sykes S."/>
            <person name="Wortman J."/>
            <person name="Nusbaum C."/>
            <person name="Birren B."/>
        </authorList>
    </citation>
    <scope>NUCLEOTIDE SEQUENCE [LARGE SCALE GENOMIC DNA]</scope>
    <source>
        <strain evidence="1">IAC_01/95</strain>
    </source>
</reference>
<organism evidence="1">
    <name type="scientific">Phytophthora nicotianae</name>
    <name type="common">Potato buckeye rot agent</name>
    <name type="synonym">Phytophthora parasitica</name>
    <dbReference type="NCBI Taxonomy" id="4792"/>
    <lineage>
        <taxon>Eukaryota</taxon>
        <taxon>Sar</taxon>
        <taxon>Stramenopiles</taxon>
        <taxon>Oomycota</taxon>
        <taxon>Peronosporomycetes</taxon>
        <taxon>Peronosporales</taxon>
        <taxon>Peronosporaceae</taxon>
        <taxon>Phytophthora</taxon>
    </lineage>
</organism>
<accession>W2N6E5</accession>
<dbReference type="Proteomes" id="UP000054532">
    <property type="component" value="Unassembled WGS sequence"/>
</dbReference>
<dbReference type="EMBL" id="KI693468">
    <property type="protein sequence ID" value="ETM44161.1"/>
    <property type="molecule type" value="Genomic_DNA"/>
</dbReference>
<proteinExistence type="predicted"/>
<gene>
    <name evidence="1" type="ORF">L914_10583</name>
</gene>
<dbReference type="AlphaFoldDB" id="W2N6E5"/>
<protein>
    <submittedName>
        <fullName evidence="1">Uncharacterized protein</fullName>
    </submittedName>
</protein>